<accession>A0ABY3S1C1</accession>
<evidence type="ECO:0000313" key="2">
    <source>
        <dbReference type="Proteomes" id="UP001199659"/>
    </source>
</evidence>
<proteinExistence type="predicted"/>
<name>A0ABY3S1C1_9ENTR</name>
<evidence type="ECO:0008006" key="3">
    <source>
        <dbReference type="Google" id="ProtNLM"/>
    </source>
</evidence>
<reference evidence="1 2" key="1">
    <citation type="journal article" date="2022" name="Int. J. Syst. Evol. Microbiol.">
        <title>Pseudocitrobacter corydidari sp. nov., isolated from the Asian emerald cockroach Corydidarum magnifica.</title>
        <authorList>
            <person name="Guzman J."/>
            <person name="Poehlein A."/>
            <person name="Glaeser S.P."/>
            <person name="Schwengers O."/>
            <person name="Blom J."/>
            <person name="Hollensteiner J."/>
            <person name="Kampfer P."/>
            <person name="Vilcinskas A."/>
        </authorList>
    </citation>
    <scope>NUCLEOTIDE SEQUENCE [LARGE SCALE GENOMIC DNA]</scope>
    <source>
        <strain evidence="1">G163CM</strain>
    </source>
</reference>
<gene>
    <name evidence="1" type="ORF">G163CM_03580</name>
</gene>
<dbReference type="SUPFAM" id="SSF49785">
    <property type="entry name" value="Galactose-binding domain-like"/>
    <property type="match status" value="1"/>
</dbReference>
<dbReference type="Proteomes" id="UP001199659">
    <property type="component" value="Chromosome"/>
</dbReference>
<dbReference type="EMBL" id="CP087880">
    <property type="protein sequence ID" value="UGS39674.1"/>
    <property type="molecule type" value="Genomic_DNA"/>
</dbReference>
<dbReference type="Gene3D" id="2.60.120.260">
    <property type="entry name" value="Galactose-binding domain-like"/>
    <property type="match status" value="1"/>
</dbReference>
<sequence length="241" mass="26870">MFISTDLIVNGGFENTTDKAWVLSGASQIKYEGDAQNHYCEVAPTASIMQSVVLKADTFYRVQLDCCGKASGTLSLITYDLYPVTLGEWKINGAKNAEWHTENFSFTTPATGGNVRLHIQVAWNADNAPVDVDNVKLLETDFEYHAPQWVDLVDQVDGTEIFEFQSRANVNTQHYKLYRDGELIQDYAVVNPDAIYDTEKMGINSVFTLCAVDDKTGKSYVVYEGTEKDLYASGVIEVDDI</sequence>
<keyword evidence="2" id="KW-1185">Reference proteome</keyword>
<protein>
    <recommendedName>
        <fullName evidence="3">Carbohydrate binding domain protein</fullName>
    </recommendedName>
</protein>
<evidence type="ECO:0000313" key="1">
    <source>
        <dbReference type="EMBL" id="UGS39674.1"/>
    </source>
</evidence>
<dbReference type="RefSeq" id="WP_231826655.1">
    <property type="nucleotide sequence ID" value="NZ_CP087880.1"/>
</dbReference>
<organism evidence="1 2">
    <name type="scientific">Pseudocitrobacter corydidari</name>
    <dbReference type="NCBI Taxonomy" id="2891570"/>
    <lineage>
        <taxon>Bacteria</taxon>
        <taxon>Pseudomonadati</taxon>
        <taxon>Pseudomonadota</taxon>
        <taxon>Gammaproteobacteria</taxon>
        <taxon>Enterobacterales</taxon>
        <taxon>Enterobacteriaceae</taxon>
        <taxon>Pseudocitrobacter</taxon>
    </lineage>
</organism>
<dbReference type="InterPro" id="IPR008979">
    <property type="entry name" value="Galactose-bd-like_sf"/>
</dbReference>